<evidence type="ECO:0000313" key="2">
    <source>
        <dbReference type="Proteomes" id="UP001500851"/>
    </source>
</evidence>
<sequence length="206" mass="22584">MMWKVGPVRSAREGTAFRNADILDVQLVGETDRPRAVSEATFAEIREASDALISVRVDPLRFDPAQIARLVPDFLEFTPADPEKPGRLAEQLAAVDSLGIPLICTGLTIARDDLSLLADESHLQRLVDAGARYVQIEIQSFVDPDFRIRAAAREQTVDLLSRFPILIADSWTDLGTQTGIGEAGLFFDLLQEGITPAGVARLMRGR</sequence>
<keyword evidence="2" id="KW-1185">Reference proteome</keyword>
<dbReference type="RefSeq" id="WP_344031861.1">
    <property type="nucleotide sequence ID" value="NZ_BAAAOB010000002.1"/>
</dbReference>
<gene>
    <name evidence="1" type="ORF">GCM10009768_19610</name>
</gene>
<accession>A0ABN2LJS0</accession>
<comment type="caution">
    <text evidence="1">The sequence shown here is derived from an EMBL/GenBank/DDBJ whole genome shotgun (WGS) entry which is preliminary data.</text>
</comment>
<organism evidence="1 2">
    <name type="scientific">Leucobacter iarius</name>
    <dbReference type="NCBI Taxonomy" id="333963"/>
    <lineage>
        <taxon>Bacteria</taxon>
        <taxon>Bacillati</taxon>
        <taxon>Actinomycetota</taxon>
        <taxon>Actinomycetes</taxon>
        <taxon>Micrococcales</taxon>
        <taxon>Microbacteriaceae</taxon>
        <taxon>Leucobacter</taxon>
    </lineage>
</organism>
<proteinExistence type="predicted"/>
<name>A0ABN2LJS0_9MICO</name>
<protein>
    <submittedName>
        <fullName evidence="1">Uncharacterized protein</fullName>
    </submittedName>
</protein>
<reference evidence="1 2" key="1">
    <citation type="journal article" date="2019" name="Int. J. Syst. Evol. Microbiol.">
        <title>The Global Catalogue of Microorganisms (GCM) 10K type strain sequencing project: providing services to taxonomists for standard genome sequencing and annotation.</title>
        <authorList>
            <consortium name="The Broad Institute Genomics Platform"/>
            <consortium name="The Broad Institute Genome Sequencing Center for Infectious Disease"/>
            <person name="Wu L."/>
            <person name="Ma J."/>
        </authorList>
    </citation>
    <scope>NUCLEOTIDE SEQUENCE [LARGE SCALE GENOMIC DNA]</scope>
    <source>
        <strain evidence="1 2">JCM 14736</strain>
    </source>
</reference>
<dbReference type="EMBL" id="BAAAOB010000002">
    <property type="protein sequence ID" value="GAA1790665.1"/>
    <property type="molecule type" value="Genomic_DNA"/>
</dbReference>
<dbReference type="Proteomes" id="UP001500851">
    <property type="component" value="Unassembled WGS sequence"/>
</dbReference>
<evidence type="ECO:0000313" key="1">
    <source>
        <dbReference type="EMBL" id="GAA1790665.1"/>
    </source>
</evidence>